<proteinExistence type="predicted"/>
<evidence type="ECO:0000313" key="1">
    <source>
        <dbReference type="EMBL" id="MBL1090723.1"/>
    </source>
</evidence>
<dbReference type="RefSeq" id="WP_201804411.1">
    <property type="nucleotide sequence ID" value="NZ_JAERRI010000007.1"/>
</dbReference>
<accession>A0ABS1MSJ8</accession>
<dbReference type="Proteomes" id="UP000629371">
    <property type="component" value="Unassembled WGS sequence"/>
</dbReference>
<evidence type="ECO:0000313" key="2">
    <source>
        <dbReference type="Proteomes" id="UP000629371"/>
    </source>
</evidence>
<gene>
    <name evidence="1" type="ORF">JK360_15175</name>
</gene>
<organism evidence="1 2">
    <name type="scientific">Streptomyces siderophoricus</name>
    <dbReference type="NCBI Taxonomy" id="2802281"/>
    <lineage>
        <taxon>Bacteria</taxon>
        <taxon>Bacillati</taxon>
        <taxon>Actinomycetota</taxon>
        <taxon>Actinomycetes</taxon>
        <taxon>Kitasatosporales</taxon>
        <taxon>Streptomycetaceae</taxon>
        <taxon>Streptomyces</taxon>
    </lineage>
</organism>
<keyword evidence="2" id="KW-1185">Reference proteome</keyword>
<dbReference type="EMBL" id="JAERRI010000007">
    <property type="protein sequence ID" value="MBL1090723.1"/>
    <property type="molecule type" value="Genomic_DNA"/>
</dbReference>
<reference evidence="1 2" key="1">
    <citation type="submission" date="2021-01" db="EMBL/GenBank/DDBJ databases">
        <title>WGS of actinomycetes isolated from Thailand.</title>
        <authorList>
            <person name="Thawai C."/>
        </authorList>
    </citation>
    <scope>NUCLEOTIDE SEQUENCE [LARGE SCALE GENOMIC DNA]</scope>
    <source>
        <strain evidence="1 2">CH9-7</strain>
    </source>
</reference>
<sequence length="62" mass="7023">MEQKPACEGEVVKSGGAEHRGVNALALQIHWLRPIAECRRCLADWAHVQQHPLGLNAVERRW</sequence>
<name>A0ABS1MSJ8_9ACTN</name>
<comment type="caution">
    <text evidence="1">The sequence shown here is derived from an EMBL/GenBank/DDBJ whole genome shotgun (WGS) entry which is preliminary data.</text>
</comment>
<protein>
    <submittedName>
        <fullName evidence="1">Uncharacterized protein</fullName>
    </submittedName>
</protein>